<dbReference type="PANTHER" id="PTHR43211:SF1">
    <property type="entry name" value="BLL6422 PROTEIN"/>
    <property type="match status" value="1"/>
</dbReference>
<evidence type="ECO:0000259" key="1">
    <source>
        <dbReference type="Pfam" id="PF01557"/>
    </source>
</evidence>
<sequence>MKLVTFENEGAPRLGVMASDIDLVDIDIALETLTAERGFGDMIGLIKAGRKGLDQVAEVLYRAPEQALRSLANVRLRAPIPAPPRLRDTLMFLEHMENGLREWARNLAKDAPDPEAKFAELMASGRYSIHPVFREQVIYYNADHLAISGPEDAIDWPAASSYADFELEWAVVIGSAERGMSPEAARTAIFGYTIFNDWSARDLQLDFMQANLGPSGGKDFAGGNGFGPCIVTPDEIPDPYALRMEARVNGELWSQGSTGSMHHKFEDAIAQFSRFEDLAPGEIIGSGTVLHGCGYELGRKLSSGDVVELSVENIGTLRNSVRLQLSELQRNAN</sequence>
<accession>A0ABW3BZK8</accession>
<proteinExistence type="predicted"/>
<protein>
    <submittedName>
        <fullName evidence="2">Fumarylacetoacetate hydrolase family protein</fullName>
    </submittedName>
</protein>
<evidence type="ECO:0000313" key="2">
    <source>
        <dbReference type="EMBL" id="MFD0847287.1"/>
    </source>
</evidence>
<keyword evidence="2" id="KW-0378">Hydrolase</keyword>
<dbReference type="PANTHER" id="PTHR43211">
    <property type="entry name" value="FUMARYLACETOACETATE HYDROLASE"/>
    <property type="match status" value="1"/>
</dbReference>
<feature type="domain" description="Fumarylacetoacetase-like C-terminal" evidence="1">
    <location>
        <begin position="137"/>
        <end position="322"/>
    </location>
</feature>
<keyword evidence="3" id="KW-1185">Reference proteome</keyword>
<name>A0ABW3BZK8_SPHXN</name>
<reference evidence="3" key="1">
    <citation type="journal article" date="2019" name="Int. J. Syst. Evol. Microbiol.">
        <title>The Global Catalogue of Microorganisms (GCM) 10K type strain sequencing project: providing services to taxonomists for standard genome sequencing and annotation.</title>
        <authorList>
            <consortium name="The Broad Institute Genomics Platform"/>
            <consortium name="The Broad Institute Genome Sequencing Center for Infectious Disease"/>
            <person name="Wu L."/>
            <person name="Ma J."/>
        </authorList>
    </citation>
    <scope>NUCLEOTIDE SEQUENCE [LARGE SCALE GENOMIC DNA]</scope>
    <source>
        <strain evidence="3">CCUG 52537</strain>
    </source>
</reference>
<dbReference type="EMBL" id="JBHTIK010000002">
    <property type="protein sequence ID" value="MFD0847287.1"/>
    <property type="molecule type" value="Genomic_DNA"/>
</dbReference>
<dbReference type="SUPFAM" id="SSF56529">
    <property type="entry name" value="FAH"/>
    <property type="match status" value="1"/>
</dbReference>
<dbReference type="Proteomes" id="UP001597124">
    <property type="component" value="Unassembled WGS sequence"/>
</dbReference>
<comment type="caution">
    <text evidence="2">The sequence shown here is derived from an EMBL/GenBank/DDBJ whole genome shotgun (WGS) entry which is preliminary data.</text>
</comment>
<dbReference type="InterPro" id="IPR036663">
    <property type="entry name" value="Fumarylacetoacetase_C_sf"/>
</dbReference>
<dbReference type="Pfam" id="PF01557">
    <property type="entry name" value="FAA_hydrolase"/>
    <property type="match status" value="1"/>
</dbReference>
<gene>
    <name evidence="2" type="ORF">ACFQ00_03045</name>
</gene>
<dbReference type="RefSeq" id="WP_381486032.1">
    <property type="nucleotide sequence ID" value="NZ_JBHTIK010000002.1"/>
</dbReference>
<dbReference type="InterPro" id="IPR011234">
    <property type="entry name" value="Fumarylacetoacetase-like_C"/>
</dbReference>
<dbReference type="Gene3D" id="3.90.850.10">
    <property type="entry name" value="Fumarylacetoacetase-like, C-terminal domain"/>
    <property type="match status" value="1"/>
</dbReference>
<evidence type="ECO:0000313" key="3">
    <source>
        <dbReference type="Proteomes" id="UP001597124"/>
    </source>
</evidence>
<dbReference type="GO" id="GO:0016787">
    <property type="term" value="F:hydrolase activity"/>
    <property type="evidence" value="ECO:0007669"/>
    <property type="project" value="UniProtKB-KW"/>
</dbReference>
<organism evidence="2 3">
    <name type="scientific">Sphingosinicella xenopeptidilytica</name>
    <dbReference type="NCBI Taxonomy" id="364098"/>
    <lineage>
        <taxon>Bacteria</taxon>
        <taxon>Pseudomonadati</taxon>
        <taxon>Pseudomonadota</taxon>
        <taxon>Alphaproteobacteria</taxon>
        <taxon>Sphingomonadales</taxon>
        <taxon>Sphingosinicellaceae</taxon>
        <taxon>Sphingosinicella</taxon>
    </lineage>
</organism>